<dbReference type="InterPro" id="IPR011990">
    <property type="entry name" value="TPR-like_helical_dom_sf"/>
</dbReference>
<keyword evidence="2" id="KW-0677">Repeat</keyword>
<dbReference type="KEGG" id="zju:107406927"/>
<dbReference type="Pfam" id="PF20431">
    <property type="entry name" value="E_motif"/>
    <property type="match status" value="1"/>
</dbReference>
<accession>A0A6P3YRD8</accession>
<dbReference type="Gene3D" id="1.25.40.10">
    <property type="entry name" value="Tetratricopeptide repeat domain"/>
    <property type="match status" value="5"/>
</dbReference>
<proteinExistence type="inferred from homology"/>
<dbReference type="InterPro" id="IPR032867">
    <property type="entry name" value="DYW_dom"/>
</dbReference>
<dbReference type="InterPro" id="IPR046960">
    <property type="entry name" value="PPR_At4g14850-like_plant"/>
</dbReference>
<evidence type="ECO:0000256" key="1">
    <source>
        <dbReference type="ARBA" id="ARBA00006643"/>
    </source>
</evidence>
<feature type="domain" description="DYW" evidence="4">
    <location>
        <begin position="808"/>
        <end position="900"/>
    </location>
</feature>
<evidence type="ECO:0000259" key="4">
    <source>
        <dbReference type="Pfam" id="PF14432"/>
    </source>
</evidence>
<protein>
    <submittedName>
        <fullName evidence="6">Pentatricopeptide repeat-containing protein At3g57430, chloroplastic</fullName>
    </submittedName>
</protein>
<feature type="repeat" description="PPR" evidence="3">
    <location>
        <begin position="587"/>
        <end position="621"/>
    </location>
</feature>
<dbReference type="Pfam" id="PF01535">
    <property type="entry name" value="PPR"/>
    <property type="match status" value="9"/>
</dbReference>
<dbReference type="Pfam" id="PF13041">
    <property type="entry name" value="PPR_2"/>
    <property type="match status" value="1"/>
</dbReference>
<dbReference type="InterPro" id="IPR002885">
    <property type="entry name" value="PPR_rpt"/>
</dbReference>
<dbReference type="FunFam" id="1.25.40.10:FF:002471">
    <property type="entry name" value="Pentatricopeptide repeat-containing protein chloroplastic"/>
    <property type="match status" value="1"/>
</dbReference>
<dbReference type="FunFam" id="1.25.40.10:FF:001178">
    <property type="entry name" value="Pentatricopeptide repeat-containing protein, chloroplastic"/>
    <property type="match status" value="1"/>
</dbReference>
<name>A0A6P3YRD8_ZIZJJ</name>
<sequence>MTSYTHTQLLYPLPLPVSSSNTLSNSLQTHQPTTLNKHTPLLNQSLLSTSPPKPISQSRSLASWVETIRFQVRSGLFHDAILTYIEMSVMGVSPDNFVFPAVLKAATSLQDLNLGKQIHAHSVKFGYGSSSVTVANTLVNMYGKCEDIGGAYKVFDKITEKDQVSWNSMIAALCRFEKWEHALEAFRCMVLEKVEPSSFTLVSVALACSNLNKHHALWFGKQVHAFSLRKGDWKTFTINALMAMYSKLGRIDDSRGLFELFEDRDLVTWNTMLSSLSQNDRFVEALLLLPPMVLEGIRPDGVTIASVLPACSHLEMLDLGKQIHAYALRNNYSTGNSFVCSALVDMYCNCQQVESGRRVFDTVMDRSIALWNAMITGYAQNEYDKEALNLFLELYAVYSLCPNSTTLSSIVPASVRCEGFSDEEAVHGYVVKMGLEQDRFVQNALMDMYSRMGKIEISKTIFNSMDDRDVVSWNTMITGCVICRCYDDALNMLHKMQCIEVEKNKIDDEFKDENRIPLKPNSVTLMTILPSCAALSALGKGKEIHAYAVRHLLASDVAVGSALVDMYAKCGCLDVSRTVFDQMPIRNVITWNVIIMAYGMHGRGKEALELFGHMVDEGVRNKKVRPTDVTFIAVFAACSHSGMVTEGMNLFNKMKENHRIEPGPDHYACVVDLLGRAGEVVEAYQLITSMPAKFDKAGAWSSLLGACRVHQNVEIAEIAAKNLLHLEPDVASHYVLLCNIYSSAGFWDKAMDIRRKMKELGVRKEPGCSWIEFGDEVHKFLAGDGSHPQSAQLHGFLETLWERMKKEGYVPDTSCVLHNVDEEEKETILCGHSEKLAIAFGILNTPPGTTIRVAKNLRVCNDCHTAAKFISKMVERDIILRDVRRFHHFSNGTCSCRDYW</sequence>
<evidence type="ECO:0000313" key="6">
    <source>
        <dbReference type="RefSeq" id="XP_015869629.1"/>
    </source>
</evidence>
<dbReference type="Proteomes" id="UP001652623">
    <property type="component" value="Chromosome 9"/>
</dbReference>
<feature type="repeat" description="PPR" evidence="3">
    <location>
        <begin position="265"/>
        <end position="299"/>
    </location>
</feature>
<dbReference type="FunFam" id="1.25.40.10:FF:000733">
    <property type="entry name" value="Pentatricopeptide repeat-containing protein, chloroplastic"/>
    <property type="match status" value="1"/>
</dbReference>
<dbReference type="RefSeq" id="XP_015869629.1">
    <property type="nucleotide sequence ID" value="XM_016014143.4"/>
</dbReference>
<dbReference type="FunFam" id="1.25.40.10:FF:001359">
    <property type="entry name" value="Pentatricopeptide repeat-containing protein At3g57430, chloroplastic"/>
    <property type="match status" value="1"/>
</dbReference>
<dbReference type="PANTHER" id="PTHR47926:SF514">
    <property type="entry name" value="TETRATRICOPEPTIDE-LIKE HELICAL DOMAIN SUPERFAMILY, DYW DOMAIN-CONTAINING PROTEIN"/>
    <property type="match status" value="1"/>
</dbReference>
<dbReference type="Pfam" id="PF14432">
    <property type="entry name" value="DYW_deaminase"/>
    <property type="match status" value="1"/>
</dbReference>
<dbReference type="PROSITE" id="PS51375">
    <property type="entry name" value="PPR"/>
    <property type="match status" value="5"/>
</dbReference>
<keyword evidence="5" id="KW-1185">Reference proteome</keyword>
<dbReference type="GO" id="GO:0003723">
    <property type="term" value="F:RNA binding"/>
    <property type="evidence" value="ECO:0007669"/>
    <property type="project" value="InterPro"/>
</dbReference>
<reference evidence="6" key="1">
    <citation type="submission" date="2025-08" db="UniProtKB">
        <authorList>
            <consortium name="RefSeq"/>
        </authorList>
    </citation>
    <scope>IDENTIFICATION</scope>
    <source>
        <tissue evidence="6">Seedling</tissue>
    </source>
</reference>
<evidence type="ECO:0000256" key="2">
    <source>
        <dbReference type="ARBA" id="ARBA00022737"/>
    </source>
</evidence>
<comment type="similarity">
    <text evidence="1">Belongs to the PPR family. PCMP-H subfamily.</text>
</comment>
<dbReference type="GO" id="GO:0009451">
    <property type="term" value="P:RNA modification"/>
    <property type="evidence" value="ECO:0007669"/>
    <property type="project" value="InterPro"/>
</dbReference>
<evidence type="ECO:0000313" key="5">
    <source>
        <dbReference type="Proteomes" id="UP001652623"/>
    </source>
</evidence>
<dbReference type="GO" id="GO:0008270">
    <property type="term" value="F:zinc ion binding"/>
    <property type="evidence" value="ECO:0007669"/>
    <property type="project" value="InterPro"/>
</dbReference>
<gene>
    <name evidence="6" type="primary">LOC107406927</name>
</gene>
<dbReference type="GeneID" id="107406927"/>
<organism evidence="5 6">
    <name type="scientific">Ziziphus jujuba</name>
    <name type="common">Chinese jujube</name>
    <name type="synonym">Ziziphus sativa</name>
    <dbReference type="NCBI Taxonomy" id="326968"/>
    <lineage>
        <taxon>Eukaryota</taxon>
        <taxon>Viridiplantae</taxon>
        <taxon>Streptophyta</taxon>
        <taxon>Embryophyta</taxon>
        <taxon>Tracheophyta</taxon>
        <taxon>Spermatophyta</taxon>
        <taxon>Magnoliopsida</taxon>
        <taxon>eudicotyledons</taxon>
        <taxon>Gunneridae</taxon>
        <taxon>Pentapetalae</taxon>
        <taxon>rosids</taxon>
        <taxon>fabids</taxon>
        <taxon>Rosales</taxon>
        <taxon>Rhamnaceae</taxon>
        <taxon>Paliureae</taxon>
        <taxon>Ziziphus</taxon>
    </lineage>
</organism>
<feature type="repeat" description="PPR" evidence="3">
    <location>
        <begin position="336"/>
        <end position="370"/>
    </location>
</feature>
<feature type="repeat" description="PPR" evidence="3">
    <location>
        <begin position="469"/>
        <end position="503"/>
    </location>
</feature>
<feature type="repeat" description="PPR" evidence="3">
    <location>
        <begin position="162"/>
        <end position="196"/>
    </location>
</feature>
<dbReference type="PANTHER" id="PTHR47926">
    <property type="entry name" value="PENTATRICOPEPTIDE REPEAT-CONTAINING PROTEIN"/>
    <property type="match status" value="1"/>
</dbReference>
<evidence type="ECO:0000256" key="3">
    <source>
        <dbReference type="PROSITE-ProRule" id="PRU00708"/>
    </source>
</evidence>
<dbReference type="InterPro" id="IPR046848">
    <property type="entry name" value="E_motif"/>
</dbReference>
<dbReference type="AlphaFoldDB" id="A0A6P3YRD8"/>
<dbReference type="NCBIfam" id="TIGR00756">
    <property type="entry name" value="PPR"/>
    <property type="match status" value="4"/>
</dbReference>